<evidence type="ECO:0000256" key="2">
    <source>
        <dbReference type="ARBA" id="ARBA00023125"/>
    </source>
</evidence>
<keyword evidence="2" id="KW-0238">DNA-binding</keyword>
<dbReference type="InterPro" id="IPR037923">
    <property type="entry name" value="HTH-like"/>
</dbReference>
<dbReference type="SMART" id="SM00342">
    <property type="entry name" value="HTH_ARAC"/>
    <property type="match status" value="1"/>
</dbReference>
<keyword evidence="3" id="KW-0804">Transcription</keyword>
<keyword evidence="6" id="KW-1185">Reference proteome</keyword>
<feature type="domain" description="HTH araC/xylS-type" evidence="4">
    <location>
        <begin position="185"/>
        <end position="282"/>
    </location>
</feature>
<dbReference type="EMBL" id="AP028055">
    <property type="protein sequence ID" value="BEG98251.1"/>
    <property type="molecule type" value="Genomic_DNA"/>
</dbReference>
<dbReference type="InterPro" id="IPR009057">
    <property type="entry name" value="Homeodomain-like_sf"/>
</dbReference>
<reference evidence="5 6" key="1">
    <citation type="submission" date="2023-04" db="EMBL/GenBank/DDBJ databases">
        <title>Draft genome sequence of acteroides sedimenti strain YN3PY1.</title>
        <authorList>
            <person name="Yoshida N."/>
        </authorList>
    </citation>
    <scope>NUCLEOTIDE SEQUENCE [LARGE SCALE GENOMIC DNA]</scope>
    <source>
        <strain evidence="5 6">YN3PY1</strain>
    </source>
</reference>
<sequence length="285" mass="33420">MYDRLLELADKSVSIDDNFAMVSGSINLFEQECPIHTDRNYIGFCLSGSGNVEINLKTITISKNDLFFIARHSIVFNKESSDDFRYVFFSISPEYMKDLLNDLRKYPPVFLANQNKPTLSLKDEEMEQLMTIFNLMWKHMEEEQNEHQRDIVKHLLCSILINIHRLADRNKNILESISRKEEMVRKFFNLVFENFKEAKDVSFYADKLCVSPKYLSSLVKKVVGQPAKECIDYCVILESKLMLRSSCTIQEISQELNFPNQSFFGKYFKKHTGMSPINYRKSYLK</sequence>
<dbReference type="Pfam" id="PF12833">
    <property type="entry name" value="HTH_18"/>
    <property type="match status" value="1"/>
</dbReference>
<protein>
    <submittedName>
        <fullName evidence="5">AraC family transcriptional regulator</fullName>
    </submittedName>
</protein>
<dbReference type="Gene3D" id="2.60.120.10">
    <property type="entry name" value="Jelly Rolls"/>
    <property type="match status" value="1"/>
</dbReference>
<dbReference type="PANTHER" id="PTHR43280:SF32">
    <property type="entry name" value="TRANSCRIPTIONAL REGULATORY PROTEIN"/>
    <property type="match status" value="1"/>
</dbReference>
<dbReference type="RefSeq" id="WP_353333034.1">
    <property type="nucleotide sequence ID" value="NZ_AP028055.1"/>
</dbReference>
<dbReference type="Gene3D" id="1.10.10.60">
    <property type="entry name" value="Homeodomain-like"/>
    <property type="match status" value="1"/>
</dbReference>
<dbReference type="Pfam" id="PF02311">
    <property type="entry name" value="AraC_binding"/>
    <property type="match status" value="1"/>
</dbReference>
<dbReference type="SUPFAM" id="SSF51215">
    <property type="entry name" value="Regulatory protein AraC"/>
    <property type="match status" value="1"/>
</dbReference>
<gene>
    <name evidence="5" type="ORF">BSYN_05160</name>
</gene>
<name>A0ABM8IFJ6_9BACE</name>
<keyword evidence="1" id="KW-0805">Transcription regulation</keyword>
<evidence type="ECO:0000259" key="4">
    <source>
        <dbReference type="PROSITE" id="PS01124"/>
    </source>
</evidence>
<dbReference type="SUPFAM" id="SSF46689">
    <property type="entry name" value="Homeodomain-like"/>
    <property type="match status" value="1"/>
</dbReference>
<evidence type="ECO:0000256" key="1">
    <source>
        <dbReference type="ARBA" id="ARBA00023015"/>
    </source>
</evidence>
<organism evidence="5 6">
    <name type="scientific">Bacteroides sedimenti</name>
    <dbReference type="NCBI Taxonomy" id="2136147"/>
    <lineage>
        <taxon>Bacteria</taxon>
        <taxon>Pseudomonadati</taxon>
        <taxon>Bacteroidota</taxon>
        <taxon>Bacteroidia</taxon>
        <taxon>Bacteroidales</taxon>
        <taxon>Bacteroidaceae</taxon>
        <taxon>Bacteroides</taxon>
    </lineage>
</organism>
<accession>A0ABM8IFJ6</accession>
<evidence type="ECO:0000256" key="3">
    <source>
        <dbReference type="ARBA" id="ARBA00023163"/>
    </source>
</evidence>
<dbReference type="Proteomes" id="UP001496674">
    <property type="component" value="Chromosome"/>
</dbReference>
<dbReference type="InterPro" id="IPR003313">
    <property type="entry name" value="AraC-bd"/>
</dbReference>
<evidence type="ECO:0000313" key="5">
    <source>
        <dbReference type="EMBL" id="BEG98251.1"/>
    </source>
</evidence>
<dbReference type="InterPro" id="IPR014710">
    <property type="entry name" value="RmlC-like_jellyroll"/>
</dbReference>
<dbReference type="PANTHER" id="PTHR43280">
    <property type="entry name" value="ARAC-FAMILY TRANSCRIPTIONAL REGULATOR"/>
    <property type="match status" value="1"/>
</dbReference>
<proteinExistence type="predicted"/>
<dbReference type="PROSITE" id="PS01124">
    <property type="entry name" value="HTH_ARAC_FAMILY_2"/>
    <property type="match status" value="1"/>
</dbReference>
<evidence type="ECO:0000313" key="6">
    <source>
        <dbReference type="Proteomes" id="UP001496674"/>
    </source>
</evidence>
<dbReference type="InterPro" id="IPR018060">
    <property type="entry name" value="HTH_AraC"/>
</dbReference>